<keyword evidence="2" id="KW-1185">Reference proteome</keyword>
<organism evidence="1 2">
    <name type="scientific">Sulfuriroseicoccus oceanibius</name>
    <dbReference type="NCBI Taxonomy" id="2707525"/>
    <lineage>
        <taxon>Bacteria</taxon>
        <taxon>Pseudomonadati</taxon>
        <taxon>Verrucomicrobiota</taxon>
        <taxon>Verrucomicrobiia</taxon>
        <taxon>Verrucomicrobiales</taxon>
        <taxon>Verrucomicrobiaceae</taxon>
        <taxon>Sulfuriroseicoccus</taxon>
    </lineage>
</organism>
<evidence type="ECO:0000313" key="2">
    <source>
        <dbReference type="Proteomes" id="UP000475117"/>
    </source>
</evidence>
<dbReference type="Proteomes" id="UP000475117">
    <property type="component" value="Chromosome"/>
</dbReference>
<dbReference type="AlphaFoldDB" id="A0A6B3LA93"/>
<reference evidence="1 2" key="1">
    <citation type="submission" date="2020-12" db="EMBL/GenBank/DDBJ databases">
        <title>Sulforoseuscoccus oceanibium gen. nov., sp. nov., a representative of the phylum Verrucomicrobia with special cytoplasmic membrane, and proposal of Sulforoseuscoccusaceae fam. nov.</title>
        <authorList>
            <person name="Xi F."/>
        </authorList>
    </citation>
    <scope>NUCLEOTIDE SEQUENCE [LARGE SCALE GENOMIC DNA]</scope>
    <source>
        <strain evidence="1 2">T37</strain>
    </source>
</reference>
<name>A0A6B3LA93_9BACT</name>
<dbReference type="InterPro" id="IPR023614">
    <property type="entry name" value="Porin_dom_sf"/>
</dbReference>
<accession>A0A6B3LA93</accession>
<sequence>MMNKALVVAAGMGIAGSAVAGTASEDLDASFTKEKSFWDHFSFGSYGEFHANFGDGTETLDLHRAVLFADVHFTDKLELVTETEIEHLVRKKEGSSWTADGVEFKIEQAYFNYALTDQLAAKAGLIILPVGVINEVHEPTTFFGVERPNVEKYILPTTWTELGGGVVKTYDTGWQIDALVHSGLDMEGDSIRGGRSGYEFEEFAINGDRWAATTRVKYTGIAGVELAGSAQYQSDVDGSVDGDQDGLLLSTHGIYRKGGFQFVGLAAYWNLDVEGAADEQWGGYLEPSYTWETPVGKIGVFGRASQYEYFTGGALKEVTELNAGVNYWLTENIVLKADYLNADQAGKPGTTETYNVGFGWYF</sequence>
<gene>
    <name evidence="1" type="ORF">G3M56_009670</name>
</gene>
<dbReference type="RefSeq" id="WP_235203366.1">
    <property type="nucleotide sequence ID" value="NZ_CP066776.1"/>
</dbReference>
<dbReference type="KEGG" id="soa:G3M56_009670"/>
<protein>
    <submittedName>
        <fullName evidence="1">Uncharacterized protein</fullName>
    </submittedName>
</protein>
<dbReference type="SUPFAM" id="SSF56935">
    <property type="entry name" value="Porins"/>
    <property type="match status" value="1"/>
</dbReference>
<dbReference type="Gene3D" id="2.40.160.10">
    <property type="entry name" value="Porin"/>
    <property type="match status" value="1"/>
</dbReference>
<proteinExistence type="predicted"/>
<dbReference type="EMBL" id="CP066776">
    <property type="protein sequence ID" value="QQL44162.1"/>
    <property type="molecule type" value="Genomic_DNA"/>
</dbReference>
<evidence type="ECO:0000313" key="1">
    <source>
        <dbReference type="EMBL" id="QQL44162.1"/>
    </source>
</evidence>